<dbReference type="EMBL" id="CM009749">
    <property type="protein sequence ID" value="PUZ73907.1"/>
    <property type="molecule type" value="Genomic_DNA"/>
</dbReference>
<accession>A0A2T7F1E6</accession>
<evidence type="ECO:0000313" key="2">
    <source>
        <dbReference type="Proteomes" id="UP000244336"/>
    </source>
</evidence>
<dbReference type="EMBL" id="CM009749">
    <property type="protein sequence ID" value="PUZ73914.1"/>
    <property type="molecule type" value="Genomic_DNA"/>
</dbReference>
<keyword evidence="2" id="KW-1185">Reference proteome</keyword>
<dbReference type="EMBL" id="CM009749">
    <property type="protein sequence ID" value="PUZ73908.1"/>
    <property type="molecule type" value="Genomic_DNA"/>
</dbReference>
<dbReference type="Proteomes" id="UP000244336">
    <property type="component" value="Chromosome 1"/>
</dbReference>
<dbReference type="Gramene" id="PUZ73914">
    <property type="protein sequence ID" value="PUZ73914"/>
    <property type="gene ID" value="GQ55_1G023700"/>
</dbReference>
<dbReference type="Gramene" id="PUZ73907">
    <property type="protein sequence ID" value="PUZ73907"/>
    <property type="gene ID" value="GQ55_1G023700"/>
</dbReference>
<organism evidence="1 2">
    <name type="scientific">Panicum hallii var. hallii</name>
    <dbReference type="NCBI Taxonomy" id="1504633"/>
    <lineage>
        <taxon>Eukaryota</taxon>
        <taxon>Viridiplantae</taxon>
        <taxon>Streptophyta</taxon>
        <taxon>Embryophyta</taxon>
        <taxon>Tracheophyta</taxon>
        <taxon>Spermatophyta</taxon>
        <taxon>Magnoliopsida</taxon>
        <taxon>Liliopsida</taxon>
        <taxon>Poales</taxon>
        <taxon>Poaceae</taxon>
        <taxon>PACMAD clade</taxon>
        <taxon>Panicoideae</taxon>
        <taxon>Panicodae</taxon>
        <taxon>Paniceae</taxon>
        <taxon>Panicinae</taxon>
        <taxon>Panicum</taxon>
        <taxon>Panicum sect. Panicum</taxon>
    </lineage>
</organism>
<dbReference type="EMBL" id="CM009749">
    <property type="protein sequence ID" value="PUZ73913.1"/>
    <property type="molecule type" value="Genomic_DNA"/>
</dbReference>
<dbReference type="OrthoDB" id="10565572at2759"/>
<dbReference type="Gramene" id="PUZ73911">
    <property type="protein sequence ID" value="PUZ73911"/>
    <property type="gene ID" value="GQ55_1G023700"/>
</dbReference>
<evidence type="ECO:0000313" key="1">
    <source>
        <dbReference type="EMBL" id="PUZ73906.1"/>
    </source>
</evidence>
<dbReference type="Gramene" id="PUZ73912">
    <property type="protein sequence ID" value="PUZ73912"/>
    <property type="gene ID" value="GQ55_1G023700"/>
</dbReference>
<name>A0A2T7F1E6_9POAL</name>
<dbReference type="Gramene" id="PUZ73906">
    <property type="protein sequence ID" value="PUZ73906"/>
    <property type="gene ID" value="GQ55_1G023700"/>
</dbReference>
<protein>
    <submittedName>
        <fullName evidence="1">Uncharacterized protein</fullName>
    </submittedName>
</protein>
<dbReference type="EMBL" id="CM009749">
    <property type="protein sequence ID" value="PUZ73911.1"/>
    <property type="molecule type" value="Genomic_DNA"/>
</dbReference>
<sequence length="200" mass="23196">MWRWGHAWHNLSKRVSTQHSTNHPQLNHDPAGHCTKPQLSQWGGKEYMTNLTRTRYLMGNLYAAAIKHGGLWCSADRAGVLWPPAHEKPGLLQLLVLIRPGPLPPKQKLSTQPLPFHSNLRIPWEIIFRRRCCFPLGYCAFCFILRRCRLLCLSLCSCLDCPGKWNEKKNSLVCVQMFMLPASKFDGFFKIELMCCRYLW</sequence>
<dbReference type="Gramene" id="PUZ73908">
    <property type="protein sequence ID" value="PUZ73908"/>
    <property type="gene ID" value="GQ55_1G023700"/>
</dbReference>
<proteinExistence type="predicted"/>
<reference evidence="1 2" key="1">
    <citation type="submission" date="2018-04" db="EMBL/GenBank/DDBJ databases">
        <title>WGS assembly of Panicum hallii var. hallii HAL2.</title>
        <authorList>
            <person name="Lovell J."/>
            <person name="Jenkins J."/>
            <person name="Lowry D."/>
            <person name="Mamidi S."/>
            <person name="Sreedasyam A."/>
            <person name="Weng X."/>
            <person name="Barry K."/>
            <person name="Bonette J."/>
            <person name="Campitelli B."/>
            <person name="Daum C."/>
            <person name="Gordon S."/>
            <person name="Gould B."/>
            <person name="Lipzen A."/>
            <person name="MacQueen A."/>
            <person name="Palacio-Mejia J."/>
            <person name="Plott C."/>
            <person name="Shakirov E."/>
            <person name="Shu S."/>
            <person name="Yoshinaga Y."/>
            <person name="Zane M."/>
            <person name="Rokhsar D."/>
            <person name="Grimwood J."/>
            <person name="Schmutz J."/>
            <person name="Juenger T."/>
        </authorList>
    </citation>
    <scope>NUCLEOTIDE SEQUENCE [LARGE SCALE GENOMIC DNA]</scope>
    <source>
        <strain evidence="2">cv. HAL2</strain>
        <strain evidence="1">HAL2</strain>
    </source>
</reference>
<dbReference type="EMBL" id="CM009749">
    <property type="protein sequence ID" value="PUZ73912.1"/>
    <property type="molecule type" value="Genomic_DNA"/>
</dbReference>
<dbReference type="Gramene" id="PUZ73913">
    <property type="protein sequence ID" value="PUZ73913"/>
    <property type="gene ID" value="GQ55_1G023700"/>
</dbReference>
<gene>
    <name evidence="1" type="ORF">GQ55_1G023700</name>
</gene>
<dbReference type="EMBL" id="CM009749">
    <property type="protein sequence ID" value="PUZ73906.1"/>
    <property type="molecule type" value="Genomic_DNA"/>
</dbReference>
<dbReference type="AlphaFoldDB" id="A0A2T7F1E6"/>
<dbReference type="EMBL" id="CM009749">
    <property type="protein sequence ID" value="PUZ73909.1"/>
    <property type="molecule type" value="Genomic_DNA"/>
</dbReference>
<dbReference type="Gramene" id="PUZ73909">
    <property type="protein sequence ID" value="PUZ73909"/>
    <property type="gene ID" value="GQ55_1G023700"/>
</dbReference>